<organism evidence="2 3">
    <name type="scientific">Chelonia mydas</name>
    <name type="common">Green sea-turtle</name>
    <name type="synonym">Chelonia agassizi</name>
    <dbReference type="NCBI Taxonomy" id="8469"/>
    <lineage>
        <taxon>Eukaryota</taxon>
        <taxon>Metazoa</taxon>
        <taxon>Chordata</taxon>
        <taxon>Craniata</taxon>
        <taxon>Vertebrata</taxon>
        <taxon>Euteleostomi</taxon>
        <taxon>Archelosauria</taxon>
        <taxon>Testudinata</taxon>
        <taxon>Testudines</taxon>
        <taxon>Cryptodira</taxon>
        <taxon>Durocryptodira</taxon>
        <taxon>Americhelydia</taxon>
        <taxon>Chelonioidea</taxon>
        <taxon>Cheloniidae</taxon>
        <taxon>Chelonia</taxon>
    </lineage>
</organism>
<protein>
    <submittedName>
        <fullName evidence="2">Uncharacterized protein</fullName>
    </submittedName>
</protein>
<sequence length="316" mass="33936">MLSPAWPALPHSPRAPALIPAHLNLRPPGEAGAEGHSRGKLDVQCKPPQAKSQLASLKLEPGQEARTPLLAQGGGAREQPLAHVPAPPPPSPGKMVGPQLPIAALTTDASPTEPFARLQATCKVCHDSAAKTNNQQSFFRSIITRKETTSSSLAEVFFKDSAGTVSVLERSPIPSSARDTSVRQPVIPSDMVRAAGHRASCKGRCGCTVHGGDREDGVTMSSGEDDEVALIQFSFVFRIRQWGRLLENRDIDIIGSEKCEVALWVLTMRYGLTKLSERKYVHLKNGTSSSLQFKSSPIVLSLLSTIYCAYAGLAKL</sequence>
<gene>
    <name evidence="2" type="ORF">UY3_08530</name>
</gene>
<keyword evidence="3" id="KW-1185">Reference proteome</keyword>
<name>M7BAY6_CHEMY</name>
<evidence type="ECO:0000256" key="1">
    <source>
        <dbReference type="SAM" id="MobiDB-lite"/>
    </source>
</evidence>
<dbReference type="AlphaFoldDB" id="M7BAY6"/>
<proteinExistence type="predicted"/>
<dbReference type="EMBL" id="KB532800">
    <property type="protein sequence ID" value="EMP34309.1"/>
    <property type="molecule type" value="Genomic_DNA"/>
</dbReference>
<dbReference type="Proteomes" id="UP000031443">
    <property type="component" value="Unassembled WGS sequence"/>
</dbReference>
<feature type="region of interest" description="Disordered" evidence="1">
    <location>
        <begin position="20"/>
        <end position="63"/>
    </location>
</feature>
<evidence type="ECO:0000313" key="2">
    <source>
        <dbReference type="EMBL" id="EMP34309.1"/>
    </source>
</evidence>
<evidence type="ECO:0000313" key="3">
    <source>
        <dbReference type="Proteomes" id="UP000031443"/>
    </source>
</evidence>
<feature type="compositionally biased region" description="Basic and acidic residues" evidence="1">
    <location>
        <begin position="33"/>
        <end position="43"/>
    </location>
</feature>
<accession>M7BAY6</accession>
<reference evidence="3" key="1">
    <citation type="journal article" date="2013" name="Nat. Genet.">
        <title>The draft genomes of soft-shell turtle and green sea turtle yield insights into the development and evolution of the turtle-specific body plan.</title>
        <authorList>
            <person name="Wang Z."/>
            <person name="Pascual-Anaya J."/>
            <person name="Zadissa A."/>
            <person name="Li W."/>
            <person name="Niimura Y."/>
            <person name="Huang Z."/>
            <person name="Li C."/>
            <person name="White S."/>
            <person name="Xiong Z."/>
            <person name="Fang D."/>
            <person name="Wang B."/>
            <person name="Ming Y."/>
            <person name="Chen Y."/>
            <person name="Zheng Y."/>
            <person name="Kuraku S."/>
            <person name="Pignatelli M."/>
            <person name="Herrero J."/>
            <person name="Beal K."/>
            <person name="Nozawa M."/>
            <person name="Li Q."/>
            <person name="Wang J."/>
            <person name="Zhang H."/>
            <person name="Yu L."/>
            <person name="Shigenobu S."/>
            <person name="Wang J."/>
            <person name="Liu J."/>
            <person name="Flicek P."/>
            <person name="Searle S."/>
            <person name="Wang J."/>
            <person name="Kuratani S."/>
            <person name="Yin Y."/>
            <person name="Aken B."/>
            <person name="Zhang G."/>
            <person name="Irie N."/>
        </authorList>
    </citation>
    <scope>NUCLEOTIDE SEQUENCE [LARGE SCALE GENOMIC DNA]</scope>
</reference>